<dbReference type="InterPro" id="IPR036390">
    <property type="entry name" value="WH_DNA-bd_sf"/>
</dbReference>
<dbReference type="InterPro" id="IPR000835">
    <property type="entry name" value="HTH_MarR-typ"/>
</dbReference>
<dbReference type="GO" id="GO:0003677">
    <property type="term" value="F:DNA binding"/>
    <property type="evidence" value="ECO:0007669"/>
    <property type="project" value="UniProtKB-KW"/>
</dbReference>
<dbReference type="SMART" id="SM00347">
    <property type="entry name" value="HTH_MARR"/>
    <property type="match status" value="1"/>
</dbReference>
<name>A0A2S0JX62_LYSSH</name>
<dbReference type="SUPFAM" id="SSF46785">
    <property type="entry name" value="Winged helix' DNA-binding domain"/>
    <property type="match status" value="1"/>
</dbReference>
<dbReference type="AlphaFoldDB" id="A0A2S0JX62"/>
<accession>A0A2S0JX62</accession>
<dbReference type="PANTHER" id="PTHR33164">
    <property type="entry name" value="TRANSCRIPTIONAL REGULATOR, MARR FAMILY"/>
    <property type="match status" value="1"/>
</dbReference>
<dbReference type="InterPro" id="IPR036388">
    <property type="entry name" value="WH-like_DNA-bd_sf"/>
</dbReference>
<dbReference type="Pfam" id="PF12802">
    <property type="entry name" value="MarR_2"/>
    <property type="match status" value="1"/>
</dbReference>
<protein>
    <submittedName>
        <fullName evidence="3">MarR family transcriptional regulator</fullName>
    </submittedName>
</protein>
<dbReference type="PANTHER" id="PTHR33164:SF43">
    <property type="entry name" value="HTH-TYPE TRANSCRIPTIONAL REPRESSOR YETL"/>
    <property type="match status" value="1"/>
</dbReference>
<dbReference type="Gene3D" id="1.10.10.10">
    <property type="entry name" value="Winged helix-like DNA-binding domain superfamily/Winged helix DNA-binding domain"/>
    <property type="match status" value="1"/>
</dbReference>
<feature type="domain" description="HTH marR-type" evidence="2">
    <location>
        <begin position="12"/>
        <end position="146"/>
    </location>
</feature>
<dbReference type="GO" id="GO:0006950">
    <property type="term" value="P:response to stress"/>
    <property type="evidence" value="ECO:0007669"/>
    <property type="project" value="TreeGrafter"/>
</dbReference>
<dbReference type="InterPro" id="IPR039422">
    <property type="entry name" value="MarR/SlyA-like"/>
</dbReference>
<evidence type="ECO:0000259" key="2">
    <source>
        <dbReference type="PROSITE" id="PS50995"/>
    </source>
</evidence>
<organism evidence="3 4">
    <name type="scientific">Lysinibacillus sphaericus</name>
    <name type="common">Bacillus sphaericus</name>
    <dbReference type="NCBI Taxonomy" id="1421"/>
    <lineage>
        <taxon>Bacteria</taxon>
        <taxon>Bacillati</taxon>
        <taxon>Bacillota</taxon>
        <taxon>Bacilli</taxon>
        <taxon>Bacillales</taxon>
        <taxon>Bacillaceae</taxon>
        <taxon>Lysinibacillus</taxon>
    </lineage>
</organism>
<reference evidence="3 4" key="1">
    <citation type="submission" date="2017-03" db="EMBL/GenBank/DDBJ databases">
        <title>The whole genome sequencing and assembly of Lysinibacillus sphaericus DSM 28T strain.</title>
        <authorList>
            <person name="Lee Y.-J."/>
            <person name="Yi H."/>
            <person name="Bahn Y.-S."/>
            <person name="Kim J.F."/>
            <person name="Lee D.-W."/>
        </authorList>
    </citation>
    <scope>NUCLEOTIDE SEQUENCE [LARGE SCALE GENOMIC DNA]</scope>
    <source>
        <strain evidence="3 4">DSM 28</strain>
    </source>
</reference>
<dbReference type="Proteomes" id="UP000238825">
    <property type="component" value="Chromosome"/>
</dbReference>
<evidence type="ECO:0000256" key="1">
    <source>
        <dbReference type="ARBA" id="ARBA00023125"/>
    </source>
</evidence>
<evidence type="ECO:0000313" key="3">
    <source>
        <dbReference type="EMBL" id="AVK95733.1"/>
    </source>
</evidence>
<gene>
    <name evidence="3" type="ORF">LS41612_05335</name>
</gene>
<evidence type="ECO:0000313" key="4">
    <source>
        <dbReference type="Proteomes" id="UP000238825"/>
    </source>
</evidence>
<sequence length="154" mass="18125">MKVNELKDELQNRDVIDLLSERHEILRRLAEEKWNKHNTVHISNSEWHILSTIYKNQPTISEVTKVVDFSRQATHKFIKSLAAKGLVEVSNAENSKKHKVIRMTNFGELCYEQNERNKAEIEQQLVRTIGEEQVAKLKNILQLNWMECQSPKQF</sequence>
<dbReference type="EMBL" id="CP019980">
    <property type="protein sequence ID" value="AVK95733.1"/>
    <property type="molecule type" value="Genomic_DNA"/>
</dbReference>
<keyword evidence="1" id="KW-0238">DNA-binding</keyword>
<proteinExistence type="predicted"/>
<dbReference type="PROSITE" id="PS50995">
    <property type="entry name" value="HTH_MARR_2"/>
    <property type="match status" value="1"/>
</dbReference>
<dbReference type="GO" id="GO:0003700">
    <property type="term" value="F:DNA-binding transcription factor activity"/>
    <property type="evidence" value="ECO:0007669"/>
    <property type="project" value="InterPro"/>
</dbReference>